<evidence type="ECO:0000313" key="2">
    <source>
        <dbReference type="Proteomes" id="UP000663866"/>
    </source>
</evidence>
<dbReference type="AlphaFoldDB" id="A0A820L4Y3"/>
<evidence type="ECO:0000313" key="1">
    <source>
        <dbReference type="EMBL" id="CAF4353549.1"/>
    </source>
</evidence>
<feature type="non-terminal residue" evidence="1">
    <location>
        <position position="26"/>
    </location>
</feature>
<dbReference type="Proteomes" id="UP000663866">
    <property type="component" value="Unassembled WGS sequence"/>
</dbReference>
<gene>
    <name evidence="1" type="ORF">OVN521_LOCUS32972</name>
</gene>
<protein>
    <submittedName>
        <fullName evidence="1">Uncharacterized protein</fullName>
    </submittedName>
</protein>
<comment type="caution">
    <text evidence="1">The sequence shown here is derived from an EMBL/GenBank/DDBJ whole genome shotgun (WGS) entry which is preliminary data.</text>
</comment>
<name>A0A820L4Y3_9BILA</name>
<proteinExistence type="predicted"/>
<dbReference type="EMBL" id="CAJOBG010029928">
    <property type="protein sequence ID" value="CAF4353549.1"/>
    <property type="molecule type" value="Genomic_DNA"/>
</dbReference>
<accession>A0A820L4Y3</accession>
<sequence length="26" mass="3099">MICPLGGDPERRYGRDLDLFWCRDLT</sequence>
<organism evidence="1 2">
    <name type="scientific">Rotaria magnacalcarata</name>
    <dbReference type="NCBI Taxonomy" id="392030"/>
    <lineage>
        <taxon>Eukaryota</taxon>
        <taxon>Metazoa</taxon>
        <taxon>Spiralia</taxon>
        <taxon>Gnathifera</taxon>
        <taxon>Rotifera</taxon>
        <taxon>Eurotatoria</taxon>
        <taxon>Bdelloidea</taxon>
        <taxon>Philodinida</taxon>
        <taxon>Philodinidae</taxon>
        <taxon>Rotaria</taxon>
    </lineage>
</organism>
<keyword evidence="2" id="KW-1185">Reference proteome</keyword>
<reference evidence="1" key="1">
    <citation type="submission" date="2021-02" db="EMBL/GenBank/DDBJ databases">
        <authorList>
            <person name="Nowell W R."/>
        </authorList>
    </citation>
    <scope>NUCLEOTIDE SEQUENCE</scope>
</reference>